<feature type="transmembrane region" description="Helical" evidence="1">
    <location>
        <begin position="953"/>
        <end position="972"/>
    </location>
</feature>
<evidence type="ECO:0000256" key="1">
    <source>
        <dbReference type="SAM" id="Phobius"/>
    </source>
</evidence>
<keyword evidence="1" id="KW-0472">Membrane</keyword>
<dbReference type="EMBL" id="MUIZ01000002">
    <property type="protein sequence ID" value="OUK04933.1"/>
    <property type="molecule type" value="Genomic_DNA"/>
</dbReference>
<gene>
    <name evidence="2" type="ORF">BZZ03_03970</name>
</gene>
<accession>A0A252CEI0</accession>
<keyword evidence="1" id="KW-1133">Transmembrane helix</keyword>
<protein>
    <submittedName>
        <fullName evidence="2">Uncharacterized protein</fullName>
    </submittedName>
</protein>
<organism evidence="2 3">
    <name type="scientific">Lactococcus petauri</name>
    <dbReference type="NCBI Taxonomy" id="1940789"/>
    <lineage>
        <taxon>Bacteria</taxon>
        <taxon>Bacillati</taxon>
        <taxon>Bacillota</taxon>
        <taxon>Bacilli</taxon>
        <taxon>Lactobacillales</taxon>
        <taxon>Streptococcaceae</taxon>
        <taxon>Lactococcus</taxon>
    </lineage>
</organism>
<evidence type="ECO:0000313" key="3">
    <source>
        <dbReference type="Proteomes" id="UP000194606"/>
    </source>
</evidence>
<reference evidence="2 3" key="1">
    <citation type="submission" date="2017-02" db="EMBL/GenBank/DDBJ databases">
        <authorList>
            <person name="Peterson S.W."/>
        </authorList>
    </citation>
    <scope>NUCLEOTIDE SEQUENCE [LARGE SCALE GENOMIC DNA]</scope>
    <source>
        <strain evidence="2">159469</strain>
    </source>
</reference>
<dbReference type="RefSeq" id="WP_086582580.1">
    <property type="nucleotide sequence ID" value="NZ_MUIZ01000002.1"/>
</dbReference>
<feature type="transmembrane region" description="Helical" evidence="1">
    <location>
        <begin position="34"/>
        <end position="54"/>
    </location>
</feature>
<proteinExistence type="predicted"/>
<dbReference type="Proteomes" id="UP000194606">
    <property type="component" value="Unassembled WGS sequence"/>
</dbReference>
<name>A0A252CEI0_9LACT</name>
<comment type="caution">
    <text evidence="2">The sequence shown here is derived from an EMBL/GenBank/DDBJ whole genome shotgun (WGS) entry which is preliminary data.</text>
</comment>
<evidence type="ECO:0000313" key="2">
    <source>
        <dbReference type="EMBL" id="OUK04933.1"/>
    </source>
</evidence>
<dbReference type="NCBIfam" id="TIGR01167">
    <property type="entry name" value="LPXTG_anchor"/>
    <property type="match status" value="1"/>
</dbReference>
<keyword evidence="1" id="KW-0812">Transmembrane</keyword>
<sequence length="976" mass="101936">MSKSDCGDLSLGYKYYKKIRRKNKRRKNKALHQYFKLVLYIFTLFILSPLSPVVNWMPSLGTLSAEASITQQTDGSGITWNLITAGNDINTLATTALPGSTLYIKAANDLTLGVTAVLPLNLTLVFDMGGHALYNTGAAVITPSVGNTITFQNERIVSTGTTNSTTVPSPLGVGTVTGVYNYYYGLFSATNISGVSITYKNVVQDLGTVTTWGAGGQPFYNIGSSVNFSGTNYFNYNSGQEFMEGTGINVLDGTTTIKHSSGGNAPLWAQSAASINVAAGATLDFTGSSTGRGFIYLDNTPTFTINNNGTLKLNMAGASSNNFYSNTGMSSITMNYGVNSSTTITAPGFFDYNATGGAFKTTIGQGASFDYSTGNTSNAFLGTLAATDSFTLNSAKHVRLNTSKTTGSSILGTDASAMPFVLNASSPSAYAINGYNSTGAASLLASPTSGAFGVTGTFHSNLADLNKLTGQKIPTAAEITSYQNSAQLEFNLVSPAQANFSYAWAANVPGQNGIAGTLLGQLPARVSEQGTVGGALTAPTLSAAPKGYYISGYKAPNGTIYSTLAAALAAVNNVFGTTSNTTTPDVYMPSTNDFQVILSAEEQTFYINYGYAFTNFGNVPPFPPNAYSQKGLTGAPLAISGLGAAPTGYHYSAVMNNKGSSWIDQTNPETGAANTPTPYYVSISLALTAAITQQNGGMYFGTSSLSAAPIINNQGAFDNNVMAMLTVNAEIANYTYGWANITPGYNGNAGQIYGNLPSQATSNGGFGDTIARDTSGINSPGNNYQTFVAPPNDKALSGYSVAVRAPNGITYTSDSNAVASSTVIKTTTPLTTATQANTFKEGAAANNFVITYTPIANKISWHYTYDPSISNPPAAPADIVQTGVLTGAPLTDPKATAPNGYFIEGYQYPGDTKIYPTIAELQTAHFSGTSDITINVLLAKNFVLPYTGGSGQFGIILASATLAFLALAFYIFKRKD</sequence>
<dbReference type="AlphaFoldDB" id="A0A252CEI0"/>